<feature type="region of interest" description="Disordered" evidence="1">
    <location>
        <begin position="1"/>
        <end position="28"/>
    </location>
</feature>
<dbReference type="Proteomes" id="UP000481153">
    <property type="component" value="Unassembled WGS sequence"/>
</dbReference>
<organism evidence="2 3">
    <name type="scientific">Aphanomyces euteiches</name>
    <dbReference type="NCBI Taxonomy" id="100861"/>
    <lineage>
        <taxon>Eukaryota</taxon>
        <taxon>Sar</taxon>
        <taxon>Stramenopiles</taxon>
        <taxon>Oomycota</taxon>
        <taxon>Saprolegniomycetes</taxon>
        <taxon>Saprolegniales</taxon>
        <taxon>Verrucalvaceae</taxon>
        <taxon>Aphanomyces</taxon>
    </lineage>
</organism>
<comment type="caution">
    <text evidence="2">The sequence shown here is derived from an EMBL/GenBank/DDBJ whole genome shotgun (WGS) entry which is preliminary data.</text>
</comment>
<dbReference type="AlphaFoldDB" id="A0A6G0W2H6"/>
<sequence>MRLASFARHQLVGGRSKRRKVAQKSDRQKIKDVVTGNDFIMPPNKALAILQPINGLIVKYQSDSVPISEVLPDFRALPGMFAAVRVRALINDRELEYFKTRAASRFNF</sequence>
<dbReference type="EMBL" id="VJMJ01000536">
    <property type="protein sequence ID" value="KAF0721056.1"/>
    <property type="molecule type" value="Genomic_DNA"/>
</dbReference>
<dbReference type="VEuPathDB" id="FungiDB:AeMF1_007061"/>
<proteinExistence type="predicted"/>
<evidence type="ECO:0000256" key="1">
    <source>
        <dbReference type="SAM" id="MobiDB-lite"/>
    </source>
</evidence>
<gene>
    <name evidence="2" type="ORF">Ae201684_019236</name>
</gene>
<feature type="non-terminal residue" evidence="2">
    <location>
        <position position="108"/>
    </location>
</feature>
<keyword evidence="3" id="KW-1185">Reference proteome</keyword>
<evidence type="ECO:0000313" key="3">
    <source>
        <dbReference type="Proteomes" id="UP000481153"/>
    </source>
</evidence>
<accession>A0A6G0W2H6</accession>
<protein>
    <submittedName>
        <fullName evidence="2">Uncharacterized protein</fullName>
    </submittedName>
</protein>
<evidence type="ECO:0000313" key="2">
    <source>
        <dbReference type="EMBL" id="KAF0721056.1"/>
    </source>
</evidence>
<reference evidence="2 3" key="1">
    <citation type="submission" date="2019-07" db="EMBL/GenBank/DDBJ databases">
        <title>Genomics analysis of Aphanomyces spp. identifies a new class of oomycete effector associated with host adaptation.</title>
        <authorList>
            <person name="Gaulin E."/>
        </authorList>
    </citation>
    <scope>NUCLEOTIDE SEQUENCE [LARGE SCALE GENOMIC DNA]</scope>
    <source>
        <strain evidence="2 3">ATCC 201684</strain>
    </source>
</reference>
<name>A0A6G0W2H6_9STRA</name>